<evidence type="ECO:0000313" key="4">
    <source>
        <dbReference type="Proteomes" id="UP000539642"/>
    </source>
</evidence>
<keyword evidence="1" id="KW-0472">Membrane</keyword>
<gene>
    <name evidence="3" type="ORF">HNQ81_002976</name>
</gene>
<dbReference type="InterPro" id="IPR036779">
    <property type="entry name" value="LysM_dom_sf"/>
</dbReference>
<dbReference type="Gene3D" id="3.10.350.10">
    <property type="entry name" value="LysM domain"/>
    <property type="match status" value="1"/>
</dbReference>
<protein>
    <submittedName>
        <fullName evidence="3">LysM repeat protein</fullName>
    </submittedName>
</protein>
<feature type="transmembrane region" description="Helical" evidence="1">
    <location>
        <begin position="6"/>
        <end position="25"/>
    </location>
</feature>
<dbReference type="Pfam" id="PF01476">
    <property type="entry name" value="LysM"/>
    <property type="match status" value="1"/>
</dbReference>
<keyword evidence="1" id="KW-1133">Transmembrane helix</keyword>
<name>A0A840V0L8_9BACT</name>
<reference evidence="3 4" key="1">
    <citation type="submission" date="2020-08" db="EMBL/GenBank/DDBJ databases">
        <title>Genomic Encyclopedia of Type Strains, Phase IV (KMG-IV): sequencing the most valuable type-strain genomes for metagenomic binning, comparative biology and taxonomic classification.</title>
        <authorList>
            <person name="Goeker M."/>
        </authorList>
    </citation>
    <scope>NUCLEOTIDE SEQUENCE [LARGE SCALE GENOMIC DNA]</scope>
    <source>
        <strain evidence="3 4">DSM 28570</strain>
    </source>
</reference>
<comment type="caution">
    <text evidence="3">The sequence shown here is derived from an EMBL/GenBank/DDBJ whole genome shotgun (WGS) entry which is preliminary data.</text>
</comment>
<feature type="domain" description="LysM" evidence="2">
    <location>
        <begin position="133"/>
        <end position="177"/>
    </location>
</feature>
<evidence type="ECO:0000256" key="1">
    <source>
        <dbReference type="SAM" id="Phobius"/>
    </source>
</evidence>
<dbReference type="SMART" id="SM00257">
    <property type="entry name" value="LysM"/>
    <property type="match status" value="1"/>
</dbReference>
<organism evidence="3 4">
    <name type="scientific">Desulfoprunum benzoelyticum</name>
    <dbReference type="NCBI Taxonomy" id="1506996"/>
    <lineage>
        <taxon>Bacteria</taxon>
        <taxon>Pseudomonadati</taxon>
        <taxon>Thermodesulfobacteriota</taxon>
        <taxon>Desulfobulbia</taxon>
        <taxon>Desulfobulbales</taxon>
        <taxon>Desulfobulbaceae</taxon>
        <taxon>Desulfoprunum</taxon>
    </lineage>
</organism>
<evidence type="ECO:0000313" key="3">
    <source>
        <dbReference type="EMBL" id="MBB5349224.1"/>
    </source>
</evidence>
<dbReference type="PROSITE" id="PS51782">
    <property type="entry name" value="LYSM"/>
    <property type="match status" value="1"/>
</dbReference>
<proteinExistence type="predicted"/>
<dbReference type="RefSeq" id="WP_183352032.1">
    <property type="nucleotide sequence ID" value="NZ_JACHEO010000021.1"/>
</dbReference>
<dbReference type="InterPro" id="IPR018392">
    <property type="entry name" value="LysM"/>
</dbReference>
<keyword evidence="1" id="KW-0812">Transmembrane</keyword>
<dbReference type="AlphaFoldDB" id="A0A840V0L8"/>
<keyword evidence="4" id="KW-1185">Reference proteome</keyword>
<accession>A0A840V0L8</accession>
<dbReference type="CDD" id="cd00118">
    <property type="entry name" value="LysM"/>
    <property type="match status" value="1"/>
</dbReference>
<evidence type="ECO:0000259" key="2">
    <source>
        <dbReference type="PROSITE" id="PS51782"/>
    </source>
</evidence>
<dbReference type="SUPFAM" id="SSF54106">
    <property type="entry name" value="LysM domain"/>
    <property type="match status" value="1"/>
</dbReference>
<dbReference type="Proteomes" id="UP000539642">
    <property type="component" value="Unassembled WGS sequence"/>
</dbReference>
<dbReference type="EMBL" id="JACHEO010000021">
    <property type="protein sequence ID" value="MBB5349224.1"/>
    <property type="molecule type" value="Genomic_DNA"/>
</dbReference>
<sequence length="178" mass="20097">MVKKYTVFIILMVGVGLSLYGVSFFNEHDKIDMHRIEQIAERLESIESQLKSLQSANVSMTDVAGKIDDIQYDLKNVKNTIPELGKIEKLVDRLESRGEGDPALSPEFGDDSSLQQDIPTAVEEEVEAEAEPTYHVVKKGENLYRISLNYHLKIDYLRQVNGLGTDNQIYPGQILLVK</sequence>